<sequence>MGSSCYLWSLALQHPTISHHLSLPSPSAHLRIPPSDNLLRIYIFTQEVGNALVISRRLRVSTSSGDHLYSVAMYVYTRFCDSDNVAGSPYTAASAGLLVAGAAVYIAGIGLLSGREHRKQRKYLRICGRKHSGGCVLSRFDSSPRKLDWRWKC</sequence>
<dbReference type="AlphaFoldDB" id="A0A4C1V8G0"/>
<keyword evidence="3" id="KW-1185">Reference proteome</keyword>
<keyword evidence="1" id="KW-0812">Transmembrane</keyword>
<organism evidence="2 3">
    <name type="scientific">Eumeta variegata</name>
    <name type="common">Bagworm moth</name>
    <name type="synonym">Eumeta japonica</name>
    <dbReference type="NCBI Taxonomy" id="151549"/>
    <lineage>
        <taxon>Eukaryota</taxon>
        <taxon>Metazoa</taxon>
        <taxon>Ecdysozoa</taxon>
        <taxon>Arthropoda</taxon>
        <taxon>Hexapoda</taxon>
        <taxon>Insecta</taxon>
        <taxon>Pterygota</taxon>
        <taxon>Neoptera</taxon>
        <taxon>Endopterygota</taxon>
        <taxon>Lepidoptera</taxon>
        <taxon>Glossata</taxon>
        <taxon>Ditrysia</taxon>
        <taxon>Tineoidea</taxon>
        <taxon>Psychidae</taxon>
        <taxon>Oiketicinae</taxon>
        <taxon>Eumeta</taxon>
    </lineage>
</organism>
<keyword evidence="1" id="KW-1133">Transmembrane helix</keyword>
<reference evidence="2 3" key="1">
    <citation type="journal article" date="2019" name="Commun. Biol.">
        <title>The bagworm genome reveals a unique fibroin gene that provides high tensile strength.</title>
        <authorList>
            <person name="Kono N."/>
            <person name="Nakamura H."/>
            <person name="Ohtoshi R."/>
            <person name="Tomita M."/>
            <person name="Numata K."/>
            <person name="Arakawa K."/>
        </authorList>
    </citation>
    <scope>NUCLEOTIDE SEQUENCE [LARGE SCALE GENOMIC DNA]</scope>
</reference>
<keyword evidence="1" id="KW-0472">Membrane</keyword>
<accession>A0A4C1V8G0</accession>
<proteinExistence type="predicted"/>
<gene>
    <name evidence="2" type="ORF">EVAR_13443_1</name>
</gene>
<name>A0A4C1V8G0_EUMVA</name>
<evidence type="ECO:0000313" key="2">
    <source>
        <dbReference type="EMBL" id="GBP34304.1"/>
    </source>
</evidence>
<protein>
    <submittedName>
        <fullName evidence="2">Uncharacterized protein</fullName>
    </submittedName>
</protein>
<evidence type="ECO:0000313" key="3">
    <source>
        <dbReference type="Proteomes" id="UP000299102"/>
    </source>
</evidence>
<dbReference type="EMBL" id="BGZK01000286">
    <property type="protein sequence ID" value="GBP34304.1"/>
    <property type="molecule type" value="Genomic_DNA"/>
</dbReference>
<evidence type="ECO:0000256" key="1">
    <source>
        <dbReference type="SAM" id="Phobius"/>
    </source>
</evidence>
<feature type="transmembrane region" description="Helical" evidence="1">
    <location>
        <begin position="92"/>
        <end position="112"/>
    </location>
</feature>
<comment type="caution">
    <text evidence="2">The sequence shown here is derived from an EMBL/GenBank/DDBJ whole genome shotgun (WGS) entry which is preliminary data.</text>
</comment>
<dbReference type="Proteomes" id="UP000299102">
    <property type="component" value="Unassembled WGS sequence"/>
</dbReference>